<dbReference type="FunFam" id="3.30.230.130:FF:000003">
    <property type="entry name" value="Cullin 2"/>
    <property type="match status" value="1"/>
</dbReference>
<dbReference type="Pfam" id="PF10557">
    <property type="entry name" value="Cullin_Nedd8"/>
    <property type="match status" value="1"/>
</dbReference>
<dbReference type="OMA" id="MGEMEFY"/>
<dbReference type="OrthoDB" id="27073at2759"/>
<keyword evidence="4" id="KW-0833">Ubl conjugation pathway</keyword>
<evidence type="ECO:0000259" key="8">
    <source>
        <dbReference type="PROSITE" id="PS50069"/>
    </source>
</evidence>
<evidence type="ECO:0000256" key="2">
    <source>
        <dbReference type="ARBA" id="ARBA00006019"/>
    </source>
</evidence>
<dbReference type="InterPro" id="IPR036390">
    <property type="entry name" value="WH_DNA-bd_sf"/>
</dbReference>
<dbReference type="InterPro" id="IPR019559">
    <property type="entry name" value="Cullin_neddylation_domain"/>
</dbReference>
<accession>A0A087TQA5</accession>
<evidence type="ECO:0000313" key="10">
    <source>
        <dbReference type="Proteomes" id="UP000054359"/>
    </source>
</evidence>
<dbReference type="SUPFAM" id="SSF46785">
    <property type="entry name" value="Winged helix' DNA-binding domain"/>
    <property type="match status" value="1"/>
</dbReference>
<dbReference type="GO" id="GO:0010564">
    <property type="term" value="P:regulation of cell cycle process"/>
    <property type="evidence" value="ECO:0007669"/>
    <property type="project" value="UniProtKB-ARBA"/>
</dbReference>
<dbReference type="GO" id="GO:0043066">
    <property type="term" value="P:negative regulation of apoptotic process"/>
    <property type="evidence" value="ECO:0007669"/>
    <property type="project" value="UniProtKB-ARBA"/>
</dbReference>
<dbReference type="InterPro" id="IPR036317">
    <property type="entry name" value="Cullin_homology_sf"/>
</dbReference>
<dbReference type="InterPro" id="IPR016158">
    <property type="entry name" value="Cullin_homology"/>
</dbReference>
<dbReference type="EMBL" id="KK116282">
    <property type="protein sequence ID" value="KFM67294.1"/>
    <property type="molecule type" value="Genomic_DNA"/>
</dbReference>
<protein>
    <submittedName>
        <fullName evidence="9">Cullin-1</fullName>
    </submittedName>
</protein>
<dbReference type="Pfam" id="PF26557">
    <property type="entry name" value="Cullin_AB"/>
    <property type="match status" value="1"/>
</dbReference>
<dbReference type="Gene3D" id="1.20.1310.10">
    <property type="entry name" value="Cullin Repeats"/>
    <property type="match status" value="4"/>
</dbReference>
<evidence type="ECO:0000256" key="7">
    <source>
        <dbReference type="RuleBase" id="RU003829"/>
    </source>
</evidence>
<dbReference type="FunFam" id="1.10.10.10:FF:000014">
    <property type="entry name" value="Cullin 1"/>
    <property type="match status" value="1"/>
</dbReference>
<dbReference type="InterPro" id="IPR001373">
    <property type="entry name" value="Cullin_N"/>
</dbReference>
<dbReference type="Gene3D" id="3.30.230.130">
    <property type="entry name" value="Cullin, Chain C, Domain 2"/>
    <property type="match status" value="1"/>
</dbReference>
<dbReference type="PANTHER" id="PTHR11932">
    <property type="entry name" value="CULLIN"/>
    <property type="match status" value="1"/>
</dbReference>
<dbReference type="PROSITE" id="PS50069">
    <property type="entry name" value="CULLIN_2"/>
    <property type="match status" value="1"/>
</dbReference>
<dbReference type="SUPFAM" id="SSF75632">
    <property type="entry name" value="Cullin homology domain"/>
    <property type="match status" value="1"/>
</dbReference>
<dbReference type="GO" id="GO:1902532">
    <property type="term" value="P:negative regulation of intracellular signal transduction"/>
    <property type="evidence" value="ECO:0007669"/>
    <property type="project" value="UniProtKB-ARBA"/>
</dbReference>
<feature type="non-terminal residue" evidence="9">
    <location>
        <position position="749"/>
    </location>
</feature>
<dbReference type="InterPro" id="IPR016157">
    <property type="entry name" value="Cullin_CS"/>
</dbReference>
<dbReference type="AlphaFoldDB" id="A0A087TQA5"/>
<dbReference type="InterPro" id="IPR059120">
    <property type="entry name" value="Cullin-like_AB"/>
</dbReference>
<evidence type="ECO:0000256" key="4">
    <source>
        <dbReference type="ARBA" id="ARBA00022786"/>
    </source>
</evidence>
<dbReference type="Proteomes" id="UP000054359">
    <property type="component" value="Unassembled WGS sequence"/>
</dbReference>
<keyword evidence="3" id="KW-1017">Isopeptide bond</keyword>
<keyword evidence="5" id="KW-0832">Ubl conjugation</keyword>
<evidence type="ECO:0000256" key="5">
    <source>
        <dbReference type="ARBA" id="ARBA00022843"/>
    </source>
</evidence>
<dbReference type="InterPro" id="IPR036388">
    <property type="entry name" value="WH-like_DNA-bd_sf"/>
</dbReference>
<dbReference type="SUPFAM" id="SSF74788">
    <property type="entry name" value="Cullin repeat-like"/>
    <property type="match status" value="1"/>
</dbReference>
<dbReference type="FunFam" id="1.20.1310.10:FF:000011">
    <property type="entry name" value="Cullin 1"/>
    <property type="match status" value="1"/>
</dbReference>
<evidence type="ECO:0000313" key="9">
    <source>
        <dbReference type="EMBL" id="KFM67294.1"/>
    </source>
</evidence>
<name>A0A087TQA5_STEMI</name>
<dbReference type="PROSITE" id="PS01256">
    <property type="entry name" value="CULLIN_1"/>
    <property type="match status" value="1"/>
</dbReference>
<gene>
    <name evidence="9" type="ORF">X975_10023</name>
</gene>
<dbReference type="Pfam" id="PF00888">
    <property type="entry name" value="Cullin"/>
    <property type="match status" value="1"/>
</dbReference>
<dbReference type="SMART" id="SM00884">
    <property type="entry name" value="Cullin_Nedd8"/>
    <property type="match status" value="1"/>
</dbReference>
<comment type="pathway">
    <text evidence="1">Protein modification; protein ubiquitination.</text>
</comment>
<feature type="domain" description="Cullin family profile" evidence="8">
    <location>
        <begin position="400"/>
        <end position="625"/>
    </location>
</feature>
<dbReference type="GO" id="GO:0006511">
    <property type="term" value="P:ubiquitin-dependent protein catabolic process"/>
    <property type="evidence" value="ECO:0007669"/>
    <property type="project" value="InterPro"/>
</dbReference>
<keyword evidence="10" id="KW-1185">Reference proteome</keyword>
<dbReference type="SMART" id="SM00182">
    <property type="entry name" value="CULLIN"/>
    <property type="match status" value="1"/>
</dbReference>
<comment type="similarity">
    <text evidence="2 6 7">Belongs to the cullin family.</text>
</comment>
<dbReference type="InterPro" id="IPR045093">
    <property type="entry name" value="Cullin"/>
</dbReference>
<organism evidence="9 10">
    <name type="scientific">Stegodyphus mimosarum</name>
    <name type="common">African social velvet spider</name>
    <dbReference type="NCBI Taxonomy" id="407821"/>
    <lineage>
        <taxon>Eukaryota</taxon>
        <taxon>Metazoa</taxon>
        <taxon>Ecdysozoa</taxon>
        <taxon>Arthropoda</taxon>
        <taxon>Chelicerata</taxon>
        <taxon>Arachnida</taxon>
        <taxon>Araneae</taxon>
        <taxon>Araneomorphae</taxon>
        <taxon>Entelegynae</taxon>
        <taxon>Eresoidea</taxon>
        <taxon>Eresidae</taxon>
        <taxon>Stegodyphus</taxon>
    </lineage>
</organism>
<dbReference type="FunFam" id="1.20.1310.10:FF:000019">
    <property type="entry name" value="Cullin 1"/>
    <property type="match status" value="1"/>
</dbReference>
<proteinExistence type="inferred from homology"/>
<dbReference type="GO" id="GO:0019005">
    <property type="term" value="C:SCF ubiquitin ligase complex"/>
    <property type="evidence" value="ECO:0007669"/>
    <property type="project" value="UniProtKB-ARBA"/>
</dbReference>
<dbReference type="GO" id="GO:0031625">
    <property type="term" value="F:ubiquitin protein ligase binding"/>
    <property type="evidence" value="ECO:0007669"/>
    <property type="project" value="InterPro"/>
</dbReference>
<reference evidence="9 10" key="1">
    <citation type="submission" date="2013-11" db="EMBL/GenBank/DDBJ databases">
        <title>Genome sequencing of Stegodyphus mimosarum.</title>
        <authorList>
            <person name="Bechsgaard J."/>
        </authorList>
    </citation>
    <scope>NUCLEOTIDE SEQUENCE [LARGE SCALE GENOMIC DNA]</scope>
</reference>
<evidence type="ECO:0000256" key="3">
    <source>
        <dbReference type="ARBA" id="ARBA00022499"/>
    </source>
</evidence>
<evidence type="ECO:0000256" key="1">
    <source>
        <dbReference type="ARBA" id="ARBA00004906"/>
    </source>
</evidence>
<dbReference type="FunFam" id="1.20.1310.10:FF:000002">
    <property type="entry name" value="cullin-3 isoform X1"/>
    <property type="match status" value="1"/>
</dbReference>
<dbReference type="Gene3D" id="1.10.10.10">
    <property type="entry name" value="Winged helix-like DNA-binding domain superfamily/Winged helix DNA-binding domain"/>
    <property type="match status" value="1"/>
</dbReference>
<dbReference type="InterPro" id="IPR016159">
    <property type="entry name" value="Cullin_repeat-like_dom_sf"/>
</dbReference>
<evidence type="ECO:0000256" key="6">
    <source>
        <dbReference type="PROSITE-ProRule" id="PRU00330"/>
    </source>
</evidence>
<dbReference type="STRING" id="407821.A0A087TQA5"/>
<sequence length="749" mass="86945">MRGSVIKRVFEMSSSENSFKVEDMWCELKSGIEQIYANNISKTDYLRLYTLVYDLCTVANYGCTSSNNHQLHSRLTQFFRSHLQNVYEKCEDLIDEPLLLHYMQLWQDYRFSSKVLGGVCAYLNRHWVRREREKSRVEVLEVYHLALLSWREHLLEPLKRRMSSGVLKLIEKERNGEIVNTRLISIALNSYIEVGVNCADPYSSEPNLFLYKEAFETAFLSETERFYATESACIIRKNPVSEFMKKIETWFQDEQRRAQVYLHESTLEALVKILENVAIGKYIETLHSEFQTLLTYNKMEDLKRMYKLLSRVSGGLCQLKKQFEDYVAQQGLEAVEKYNEADMSDPKAYINAILEIHQRYNAIVIVAFDSEAGFATALDKACEKFINKNAVTESSGSSSKSAELLAKYCDLLLKKKPSDTEEMEVVDNLIQAMIIFKYIEEKDIFQSFYSKMLAKRLVQQVNSSSNDDAETIMIAKLREACGFEYTAKLQRMFQDVCVSRDLNEQFRKSGELDLDFSINVISSSSWPFHQSLAFSLPQELEQSVQQFTTFYCSRYSGRKLHWLHGLSRGELVAKCYDKPYTFQASTFQMSVILQFNIGNKFLVSQLEESTGIRLDILLQILQALVKFKLLKIEKESVLTQSSTVSLSLAYRSKKLKVNINVPIKSEAKSEQETVQKYVEEDRKLLIQAAIVRIAKTRKVVKHHILLSEVLNQLSQRFKPKIPIIKRCIDILIEKEYLKRVEKDSYCYIA</sequence>